<evidence type="ECO:0000313" key="3">
    <source>
        <dbReference type="EMBL" id="EXZ30856.1"/>
    </source>
</evidence>
<sequence length="2002" mass="220635">MISIKDITGKIRFSFVENTGSVYRKTLMKEDYILLHFSVYQPVLFEKGDYCETEFGRFEIVDLVFPKYNTSTGGYDYELRLDAEYYKWKNKILFYDRQGGNREASWNLTRTPDAHLSIVVSNLKSLGYTYNSGVEYTFSIDSTVEKSAKLIQYDNTNIIDALTKIAETWDAEWWIVDNVIHLGRCEYNTAVDFELNGLVSEMSRSESNDNYATRVYAFGSTRNLPTNYRPDITGVVVDGVVQRRLMLPEGTPYVDAFPDMSTEEAVEEVVVFEDVYPKRIGTMSDVTTKEYTDKIENEDGTTTEVKWNAYRFRDSGITFSKEYIIPGQELRIVFQSGPLNGMDFAVTFNPGAADEKNSDGSWNSAAQLWEIVRNEDYGRELPSAPLIPENGNTYVLYGYDTKFVSVSMIPDAEKELLEKTKSYVEKSKIDPSVYTCVMDPIKVGGFNGGRVIDLEIGDRVNIINPAYAIKSRQSRIYGFEKALDKKYEVTYTVGQSTKYSRIGEIESKVEALTYKGEAFTGSGTGSVYIVGRYDKTRLTDRNALSSLRSLETFFRKDQEDVTFYKQAFRKGIEIGWNESEGKPTASLYEDGILNAAAAILKEYISSPKFIPGFTGEGFKIYKDEYGNWHIECDILDVRKVMNVFELLIQKIRSINGALVISQANGKVSAVTETPDLQSWILEFEDEDETFQAHDLVRCQVFDRRIIQSPAFDFTKFTAYLYDGSAIDDSVRITNTSIEFSMNNSANSGFQLYLRPAGHSEQTPITTKECILEVSGLYDGMMAIWNALDKEEIGMEGVGGFLVNGENTIRAITEADNAYNLVIMVLADSGHGNGKVTVTQKMEDTSSKKGKYYWCEVASVNGNLVTIPKSEFEGITPTVGDEVVQMGNTENPLRQSLIYMSAAEDGKPKIEILGGVKTKSFAGASRSVFGNLDHITDPDFPDNMQPHDNGVYTNNGYFKGIFILRNGKTIEQEFESTNKEIDIAKTDAKAAQDRLNTWADDGVISPTEKTALKQEMEALKAERDSILANATRYGIDTVAYRNAFNDYYHVLETHSASEPENIPVSASFKTLQQAYYDQQRTIIDAINSASYSYVGEKVKIETDTIMEALPGQITLAVKGEVSKIKVGDVNLLKGSNIETSNPSYRVAEYRYDVRPEIGKEYTLTLCYTLGANNWGIGAFSDIGSSKIAQFETRGERIIESKRVEIARILSGDGISFYQFENGNYGSIIHWAVLADSNVGVTQWIPSASERGVGIKNLCSYSNIVKAGFTYASRYDDDGTILMLPGILHSESYNANKDMFGLTYDPQKRYYVFIDHSVLSSTIPNGTRSIFLRIVYTDGTSEDMSVFNDSIGNNFILTSKAIRYILGSYGTSVSTCLRIGIFETNTPVTWSPAPEDLNYIAKTYTDSEIKVTKGLIESKVSQTDFDALGQVVSNQGTEISQTKTDINLVSTVSGNARLIALAMSKGKMLNRDPEFRSGMNGIGTYNNSGNGMVAVERVADINLPNQSGYKIKITTSGAAEPGLGGFTFGTQTRANAVFITRFIAWVPVGYRIEWATNSTGNGGTSKWLTNNVGTGDWEEYALYVKCGSSGTFSSTNYFYLAGGDGSLPVTWYLAFATVYDAGSIDDTPTKDELKTGITIKPGAINIFGKDISIAGMVTFSGLSASEQQNFKGNTGPQGPQGPQGPTGPTGATGATGSIGPIGPQGPQGSQGSQGPKGDKGDTGPQGPQGPQGFLDATAMRNLQNDFATKLGYSSYDQMASYATQGKTIINGGLIRTNLIDATAIVTNALAAGRITTGNLTVTNGSYLGGWEIKDNAIYSRNIADAKIQLEINGYRFLRINQYGGAATVGSYPLMEIRNDNQDCLSLSTYGQGGKALRIIANSEGGHAIQSHGSHLFGQRNSESWNAPGILCGVYVYAAGTGNQFWGNGCTVGTVSNISTGRYRIYHNLGHTKYSAIIQASDDNGWCFGMVKSITSTYLEVHLVDANQGDRNVNFYLYLVGRNVW</sequence>
<keyword evidence="3" id="KW-0176">Collagen</keyword>
<proteinExistence type="predicted"/>
<name>A0A016ARD3_BACFG</name>
<dbReference type="Pfam" id="PF01391">
    <property type="entry name" value="Collagen"/>
    <property type="match status" value="1"/>
</dbReference>
<dbReference type="GO" id="GO:0031012">
    <property type="term" value="C:extracellular matrix"/>
    <property type="evidence" value="ECO:0007669"/>
    <property type="project" value="TreeGrafter"/>
</dbReference>
<keyword evidence="1" id="KW-0175">Coiled coil</keyword>
<feature type="compositionally biased region" description="Low complexity" evidence="2">
    <location>
        <begin position="1720"/>
        <end position="1730"/>
    </location>
</feature>
<dbReference type="GO" id="GO:0030198">
    <property type="term" value="P:extracellular matrix organization"/>
    <property type="evidence" value="ECO:0007669"/>
    <property type="project" value="TreeGrafter"/>
</dbReference>
<dbReference type="PANTHER" id="PTHR24023:SF1095">
    <property type="entry name" value="EGF-LIKE DOMAIN-CONTAINING PROTEIN"/>
    <property type="match status" value="1"/>
</dbReference>
<dbReference type="PATRIC" id="fig|1339327.3.peg.607"/>
<reference evidence="3 4" key="1">
    <citation type="submission" date="2014-02" db="EMBL/GenBank/DDBJ databases">
        <authorList>
            <person name="Sears C."/>
            <person name="Carroll K."/>
            <person name="Sack B.R."/>
            <person name="Qadri F."/>
            <person name="Myers L.L."/>
            <person name="Chung G.-T."/>
            <person name="Escheverria P."/>
            <person name="Fraser C.M."/>
            <person name="Sadzewicz L."/>
            <person name="Shefchek K.A."/>
            <person name="Tallon L."/>
            <person name="Das S.P."/>
            <person name="Daugherty S."/>
            <person name="Mongodin E.F."/>
        </authorList>
    </citation>
    <scope>NUCLEOTIDE SEQUENCE [LARGE SCALE GENOMIC DNA]</scope>
    <source>
        <strain evidence="3 4">S36L11</strain>
    </source>
</reference>
<feature type="compositionally biased region" description="Low complexity" evidence="2">
    <location>
        <begin position="1684"/>
        <end position="1713"/>
    </location>
</feature>
<dbReference type="GO" id="GO:0030020">
    <property type="term" value="F:extracellular matrix structural constituent conferring tensile strength"/>
    <property type="evidence" value="ECO:0007669"/>
    <property type="project" value="TreeGrafter"/>
</dbReference>
<accession>A0A016ARD3</accession>
<evidence type="ECO:0000313" key="4">
    <source>
        <dbReference type="Proteomes" id="UP000022082"/>
    </source>
</evidence>
<dbReference type="InterPro" id="IPR008160">
    <property type="entry name" value="Collagen"/>
</dbReference>
<protein>
    <submittedName>
        <fullName evidence="3">Collagen triple helix repeat family protein</fullName>
    </submittedName>
</protein>
<dbReference type="EMBL" id="JGDJ01000116">
    <property type="protein sequence ID" value="EXZ30856.1"/>
    <property type="molecule type" value="Genomic_DNA"/>
</dbReference>
<gene>
    <name evidence="3" type="ORF">M136_5394</name>
</gene>
<evidence type="ECO:0000256" key="1">
    <source>
        <dbReference type="SAM" id="Coils"/>
    </source>
</evidence>
<comment type="caution">
    <text evidence="3">The sequence shown here is derived from an EMBL/GenBank/DDBJ whole genome shotgun (WGS) entry which is preliminary data.</text>
</comment>
<dbReference type="GO" id="GO:0005615">
    <property type="term" value="C:extracellular space"/>
    <property type="evidence" value="ECO:0007669"/>
    <property type="project" value="TreeGrafter"/>
</dbReference>
<dbReference type="Proteomes" id="UP000022082">
    <property type="component" value="Unassembled WGS sequence"/>
</dbReference>
<dbReference type="InterPro" id="IPR050149">
    <property type="entry name" value="Collagen_superfamily"/>
</dbReference>
<feature type="region of interest" description="Disordered" evidence="2">
    <location>
        <begin position="1664"/>
        <end position="1732"/>
    </location>
</feature>
<dbReference type="RefSeq" id="WP_050427459.1">
    <property type="nucleotide sequence ID" value="NZ_JGDJ01000116.1"/>
</dbReference>
<organism evidence="3 4">
    <name type="scientific">Bacteroides fragilis str. S36L11</name>
    <dbReference type="NCBI Taxonomy" id="1339327"/>
    <lineage>
        <taxon>Bacteria</taxon>
        <taxon>Pseudomonadati</taxon>
        <taxon>Bacteroidota</taxon>
        <taxon>Bacteroidia</taxon>
        <taxon>Bacteroidales</taxon>
        <taxon>Bacteroidaceae</taxon>
        <taxon>Bacteroides</taxon>
    </lineage>
</organism>
<evidence type="ECO:0000256" key="2">
    <source>
        <dbReference type="SAM" id="MobiDB-lite"/>
    </source>
</evidence>
<dbReference type="PANTHER" id="PTHR24023">
    <property type="entry name" value="COLLAGEN ALPHA"/>
    <property type="match status" value="1"/>
</dbReference>
<feature type="coiled-coil region" evidence="1">
    <location>
        <begin position="973"/>
        <end position="1028"/>
    </location>
</feature>